<feature type="domain" description="Amino acid permease/ SLC12A" evidence="9">
    <location>
        <begin position="15"/>
        <end position="380"/>
    </location>
</feature>
<keyword evidence="6 8" id="KW-1133">Transmembrane helix</keyword>
<dbReference type="EMBL" id="JAMSHT010000001">
    <property type="protein sequence ID" value="MCM8556344.1"/>
    <property type="molecule type" value="Genomic_DNA"/>
</dbReference>
<keyword evidence="4" id="KW-1003">Cell membrane</keyword>
<feature type="transmembrane region" description="Helical" evidence="8">
    <location>
        <begin position="370"/>
        <end position="390"/>
    </location>
</feature>
<evidence type="ECO:0000256" key="3">
    <source>
        <dbReference type="ARBA" id="ARBA00021069"/>
    </source>
</evidence>
<keyword evidence="7 8" id="KW-0472">Membrane</keyword>
<dbReference type="AlphaFoldDB" id="A0A9X2J147"/>
<evidence type="ECO:0000313" key="11">
    <source>
        <dbReference type="Proteomes" id="UP001155128"/>
    </source>
</evidence>
<dbReference type="RefSeq" id="WP_252111457.1">
    <property type="nucleotide sequence ID" value="NZ_JAMSHT010000001.1"/>
</dbReference>
<dbReference type="PANTHER" id="PTHR42770:SF18">
    <property type="entry name" value="ARGININE_AGMATINE ANTIPORTER"/>
    <property type="match status" value="1"/>
</dbReference>
<feature type="transmembrane region" description="Helical" evidence="8">
    <location>
        <begin position="103"/>
        <end position="120"/>
    </location>
</feature>
<reference evidence="10" key="1">
    <citation type="submission" date="2022-06" db="EMBL/GenBank/DDBJ databases">
        <title>Sphingomicrobium sedimins sp. nov., a marine bacterium isolated from tidal flat.</title>
        <authorList>
            <person name="Kim C.-H."/>
            <person name="Yoo Y."/>
            <person name="Kim J.-J."/>
        </authorList>
    </citation>
    <scope>NUCLEOTIDE SEQUENCE</scope>
    <source>
        <strain evidence="10">GRR-S6-50</strain>
    </source>
</reference>
<feature type="transmembrane region" description="Helical" evidence="8">
    <location>
        <begin position="261"/>
        <end position="283"/>
    </location>
</feature>
<dbReference type="InterPro" id="IPR004841">
    <property type="entry name" value="AA-permease/SLC12A_dom"/>
</dbReference>
<dbReference type="InterPro" id="IPR050367">
    <property type="entry name" value="APC_superfamily"/>
</dbReference>
<evidence type="ECO:0000256" key="4">
    <source>
        <dbReference type="ARBA" id="ARBA00022475"/>
    </source>
</evidence>
<sequence>MTGGKYKRDMGTLGVAFLTINGLIGAGIFGLPEILHDAVGSFAPWLLLIGGALVMSIVICFAELTKLTDRSGGPQRFVADAFGRFPGFQIGWTFYSARMLSQAANVTVMIAYAAAIWPAIGDGWAYSAAIIVTLGAMTILNIVGLKRVVAVLGTMTFLKLAPLVILIIVGLAGAAAPGPVVLPQFSAIEGIALAALYAFVGFENATIPAGETRDPRRAMPRALTLSLALVTLIYFALQWAYSLSPIAGTGPDAPVVELARLFGGDTGAILIAATIVMSVLANMTAGHTSASRMTPALADDGLLPAWFGKVSRWGTPANSIAFFGVGAIAFALSGTFVVLAAISTLARLVAYIASIAALPRLRQAAGRPALNPTIMIAAPIGLVLSIWATMQTNQTHWLTLGGFAAVGTILYFIARRTPDDVQDVSA</sequence>
<evidence type="ECO:0000256" key="8">
    <source>
        <dbReference type="SAM" id="Phobius"/>
    </source>
</evidence>
<feature type="transmembrane region" description="Helical" evidence="8">
    <location>
        <begin position="126"/>
        <end position="145"/>
    </location>
</feature>
<dbReference type="GO" id="GO:0005886">
    <property type="term" value="C:plasma membrane"/>
    <property type="evidence" value="ECO:0007669"/>
    <property type="project" value="UniProtKB-SubCell"/>
</dbReference>
<feature type="transmembrane region" description="Helical" evidence="8">
    <location>
        <begin position="222"/>
        <end position="241"/>
    </location>
</feature>
<gene>
    <name evidence="10" type="ORF">NDO55_00730</name>
</gene>
<feature type="transmembrane region" description="Helical" evidence="8">
    <location>
        <begin position="12"/>
        <end position="30"/>
    </location>
</feature>
<evidence type="ECO:0000256" key="1">
    <source>
        <dbReference type="ARBA" id="ARBA00004651"/>
    </source>
</evidence>
<dbReference type="PIRSF" id="PIRSF006060">
    <property type="entry name" value="AA_transporter"/>
    <property type="match status" value="1"/>
</dbReference>
<feature type="transmembrane region" description="Helical" evidence="8">
    <location>
        <begin position="313"/>
        <end position="332"/>
    </location>
</feature>
<feature type="transmembrane region" description="Helical" evidence="8">
    <location>
        <begin position="182"/>
        <end position="202"/>
    </location>
</feature>
<dbReference type="PANTHER" id="PTHR42770">
    <property type="entry name" value="AMINO ACID TRANSPORTER-RELATED"/>
    <property type="match status" value="1"/>
</dbReference>
<organism evidence="10 11">
    <name type="scientific">Sphingomicrobium sediminis</name>
    <dbReference type="NCBI Taxonomy" id="2950949"/>
    <lineage>
        <taxon>Bacteria</taxon>
        <taxon>Pseudomonadati</taxon>
        <taxon>Pseudomonadota</taxon>
        <taxon>Alphaproteobacteria</taxon>
        <taxon>Sphingomonadales</taxon>
        <taxon>Sphingomonadaceae</taxon>
        <taxon>Sphingomicrobium</taxon>
    </lineage>
</organism>
<name>A0A9X2J147_9SPHN</name>
<feature type="transmembrane region" description="Helical" evidence="8">
    <location>
        <begin position="42"/>
        <end position="62"/>
    </location>
</feature>
<evidence type="ECO:0000313" key="10">
    <source>
        <dbReference type="EMBL" id="MCM8556344.1"/>
    </source>
</evidence>
<keyword evidence="5 8" id="KW-0812">Transmembrane</keyword>
<dbReference type="Gene3D" id="1.20.1740.10">
    <property type="entry name" value="Amino acid/polyamine transporter I"/>
    <property type="match status" value="1"/>
</dbReference>
<evidence type="ECO:0000259" key="9">
    <source>
        <dbReference type="Pfam" id="PF00324"/>
    </source>
</evidence>
<dbReference type="Pfam" id="PF00324">
    <property type="entry name" value="AA_permease"/>
    <property type="match status" value="1"/>
</dbReference>
<evidence type="ECO:0000256" key="2">
    <source>
        <dbReference type="ARBA" id="ARBA00008220"/>
    </source>
</evidence>
<protein>
    <recommendedName>
        <fullName evidence="3">Arginine/agmatine antiporter</fullName>
    </recommendedName>
</protein>
<keyword evidence="11" id="KW-1185">Reference proteome</keyword>
<feature type="transmembrane region" description="Helical" evidence="8">
    <location>
        <begin position="157"/>
        <end position="176"/>
    </location>
</feature>
<comment type="subcellular location">
    <subcellularLocation>
        <location evidence="1">Cell membrane</location>
        <topology evidence="1">Multi-pass membrane protein</topology>
    </subcellularLocation>
</comment>
<dbReference type="GO" id="GO:0022857">
    <property type="term" value="F:transmembrane transporter activity"/>
    <property type="evidence" value="ECO:0007669"/>
    <property type="project" value="InterPro"/>
</dbReference>
<evidence type="ECO:0000256" key="7">
    <source>
        <dbReference type="ARBA" id="ARBA00023136"/>
    </source>
</evidence>
<comment type="caution">
    <text evidence="10">The sequence shown here is derived from an EMBL/GenBank/DDBJ whole genome shotgun (WGS) entry which is preliminary data.</text>
</comment>
<evidence type="ECO:0000256" key="6">
    <source>
        <dbReference type="ARBA" id="ARBA00022989"/>
    </source>
</evidence>
<comment type="similarity">
    <text evidence="2">Belongs to the amino acid-polyamine-organocation (APC) superfamily. Basic amino acid/polyamine antiporter (APA) (TC 2.A.3.2) family.</text>
</comment>
<dbReference type="Proteomes" id="UP001155128">
    <property type="component" value="Unassembled WGS sequence"/>
</dbReference>
<proteinExistence type="inferred from homology"/>
<feature type="transmembrane region" description="Helical" evidence="8">
    <location>
        <begin position="396"/>
        <end position="414"/>
    </location>
</feature>
<accession>A0A9X2J147</accession>
<evidence type="ECO:0000256" key="5">
    <source>
        <dbReference type="ARBA" id="ARBA00022692"/>
    </source>
</evidence>